<dbReference type="GO" id="GO:0030572">
    <property type="term" value="F:phosphatidyltransferase activity"/>
    <property type="evidence" value="ECO:0007669"/>
    <property type="project" value="UniProtKB-ARBA"/>
</dbReference>
<accession>A0A1M7AS16</accession>
<dbReference type="InterPro" id="IPR001736">
    <property type="entry name" value="PLipase_D/transphosphatidylase"/>
</dbReference>
<organism evidence="2 3">
    <name type="scientific">Flavobacterium chilense</name>
    <dbReference type="NCBI Taxonomy" id="946677"/>
    <lineage>
        <taxon>Bacteria</taxon>
        <taxon>Pseudomonadati</taxon>
        <taxon>Bacteroidota</taxon>
        <taxon>Flavobacteriia</taxon>
        <taxon>Flavobacteriales</taxon>
        <taxon>Flavobacteriaceae</taxon>
        <taxon>Flavobacterium</taxon>
    </lineage>
</organism>
<dbReference type="PANTHER" id="PTHR21248:SF22">
    <property type="entry name" value="PHOSPHOLIPASE D"/>
    <property type="match status" value="1"/>
</dbReference>
<feature type="domain" description="PLD phosphodiesterase" evidence="1">
    <location>
        <begin position="136"/>
        <end position="163"/>
    </location>
</feature>
<dbReference type="OrthoDB" id="1490185at2"/>
<evidence type="ECO:0000313" key="2">
    <source>
        <dbReference type="EMBL" id="SHL45209.1"/>
    </source>
</evidence>
<dbReference type="GO" id="GO:0032049">
    <property type="term" value="P:cardiolipin biosynthetic process"/>
    <property type="evidence" value="ECO:0007669"/>
    <property type="project" value="UniProtKB-ARBA"/>
</dbReference>
<dbReference type="RefSeq" id="WP_068840731.1">
    <property type="nucleotide sequence ID" value="NZ_FRBT01000001.1"/>
</dbReference>
<dbReference type="SUPFAM" id="SSF56024">
    <property type="entry name" value="Phospholipase D/nuclease"/>
    <property type="match status" value="2"/>
</dbReference>
<gene>
    <name evidence="2" type="ORF">SAMN05444484_1011533</name>
</gene>
<evidence type="ECO:0000313" key="3">
    <source>
        <dbReference type="Proteomes" id="UP000184028"/>
    </source>
</evidence>
<dbReference type="Proteomes" id="UP000184028">
    <property type="component" value="Unassembled WGS sequence"/>
</dbReference>
<sequence>MIIEIKHTDNLETGAFIINKNAKAYSVYQENELIYLTQNSNLRLKEEIINIIQSSKVVLKICSFIVTDKEIFDLILDKAQNSNISIFILTQLDSSKLENFESLSEYLTEEELNTKTSNQHLSNIKMLYDNGVHVRASESAHAKFIITDRVKGFITSANLTTPSLNENTESGVYIDEKSSQELDKLFDLIYLKGTNYTKFISTSKKNKMMVVNTDIDYTFDNLPRSIDSNLRFTYLNITTNLLDEIINIINKANEYIYLSTYSIVGLENIQKLINTIDNAIIRGVKVSIFCRGMNYRNDHLLATEKLVKIGCNVFGNYDNHSKGLISENEGLIFTANIDGNHGLINGFEVGYKLNEKQRVEFLEFHKHLIQNSNYIYKIRPQRIELIKAYIVYEKYKKMEPPQIPSDLCIKAKLDLNIEKDDFLKLPIFYSISGKNTHLTVGKFTYDSVFEGNTFSIKKKLKYQFNREKYLLKFFNLILEIE</sequence>
<dbReference type="STRING" id="946677.SAMN05444484_1011533"/>
<name>A0A1M7AS16_9FLAO</name>
<dbReference type="Gene3D" id="3.30.870.10">
    <property type="entry name" value="Endonuclease Chain A"/>
    <property type="match status" value="2"/>
</dbReference>
<dbReference type="Pfam" id="PF13091">
    <property type="entry name" value="PLDc_2"/>
    <property type="match status" value="1"/>
</dbReference>
<keyword evidence="3" id="KW-1185">Reference proteome</keyword>
<protein>
    <submittedName>
        <fullName evidence="2">Phosphatidylserine/phosphatidylglycerophosphate/cardiolipin synthase</fullName>
    </submittedName>
</protein>
<dbReference type="EMBL" id="FRBT01000001">
    <property type="protein sequence ID" value="SHL45209.1"/>
    <property type="molecule type" value="Genomic_DNA"/>
</dbReference>
<dbReference type="PROSITE" id="PS50035">
    <property type="entry name" value="PLD"/>
    <property type="match status" value="1"/>
</dbReference>
<dbReference type="AlphaFoldDB" id="A0A1M7AS16"/>
<proteinExistence type="predicted"/>
<dbReference type="InterPro" id="IPR025202">
    <property type="entry name" value="PLD-like_dom"/>
</dbReference>
<dbReference type="PANTHER" id="PTHR21248">
    <property type="entry name" value="CARDIOLIPIN SYNTHASE"/>
    <property type="match status" value="1"/>
</dbReference>
<evidence type="ECO:0000259" key="1">
    <source>
        <dbReference type="PROSITE" id="PS50035"/>
    </source>
</evidence>
<reference evidence="3" key="1">
    <citation type="submission" date="2016-11" db="EMBL/GenBank/DDBJ databases">
        <authorList>
            <person name="Varghese N."/>
            <person name="Submissions S."/>
        </authorList>
    </citation>
    <scope>NUCLEOTIDE SEQUENCE [LARGE SCALE GENOMIC DNA]</scope>
    <source>
        <strain evidence="3">DSM 24724</strain>
    </source>
</reference>